<evidence type="ECO:0000313" key="3">
    <source>
        <dbReference type="Proteomes" id="UP001597389"/>
    </source>
</evidence>
<evidence type="ECO:0000313" key="2">
    <source>
        <dbReference type="EMBL" id="MFD2158008.1"/>
    </source>
</evidence>
<proteinExistence type="predicted"/>
<feature type="domain" description="DUF7668" evidence="1">
    <location>
        <begin position="30"/>
        <end position="128"/>
    </location>
</feature>
<keyword evidence="3" id="KW-1185">Reference proteome</keyword>
<dbReference type="RefSeq" id="WP_377177471.1">
    <property type="nucleotide sequence ID" value="NZ_JBHUJB010000017.1"/>
</dbReference>
<sequence>MKETFIPVTKDEDNEQPIPTIWRPLIHSIVDRLVDHDYGILGGLSGVLPVTEETSDQIKSYIDDYGEDLSRLPERTWDSSVCIWMETHWDILVDLWTEGEGRSDLVLGAKVFETNSQYSIEVDMVYVP</sequence>
<protein>
    <recommendedName>
        <fullName evidence="1">DUF7668 domain-containing protein</fullName>
    </recommendedName>
</protein>
<organism evidence="2 3">
    <name type="scientific">Rubritalea tangerina</name>
    <dbReference type="NCBI Taxonomy" id="430798"/>
    <lineage>
        <taxon>Bacteria</taxon>
        <taxon>Pseudomonadati</taxon>
        <taxon>Verrucomicrobiota</taxon>
        <taxon>Verrucomicrobiia</taxon>
        <taxon>Verrucomicrobiales</taxon>
        <taxon>Rubritaleaceae</taxon>
        <taxon>Rubritalea</taxon>
    </lineage>
</organism>
<accession>A0ABW4Z7P8</accession>
<dbReference type="Proteomes" id="UP001597389">
    <property type="component" value="Unassembled WGS sequence"/>
</dbReference>
<name>A0ABW4Z7P8_9BACT</name>
<dbReference type="InterPro" id="IPR056085">
    <property type="entry name" value="DUF7668"/>
</dbReference>
<evidence type="ECO:0000259" key="1">
    <source>
        <dbReference type="Pfam" id="PF24705"/>
    </source>
</evidence>
<gene>
    <name evidence="2" type="ORF">ACFSW8_03750</name>
</gene>
<dbReference type="EMBL" id="JBHUJB010000017">
    <property type="protein sequence ID" value="MFD2158008.1"/>
    <property type="molecule type" value="Genomic_DNA"/>
</dbReference>
<dbReference type="Pfam" id="PF24705">
    <property type="entry name" value="DUF7668"/>
    <property type="match status" value="1"/>
</dbReference>
<reference evidence="3" key="1">
    <citation type="journal article" date="2019" name="Int. J. Syst. Evol. Microbiol.">
        <title>The Global Catalogue of Microorganisms (GCM) 10K type strain sequencing project: providing services to taxonomists for standard genome sequencing and annotation.</title>
        <authorList>
            <consortium name="The Broad Institute Genomics Platform"/>
            <consortium name="The Broad Institute Genome Sequencing Center for Infectious Disease"/>
            <person name="Wu L."/>
            <person name="Ma J."/>
        </authorList>
    </citation>
    <scope>NUCLEOTIDE SEQUENCE [LARGE SCALE GENOMIC DNA]</scope>
    <source>
        <strain evidence="3">CCUG 57942</strain>
    </source>
</reference>
<comment type="caution">
    <text evidence="2">The sequence shown here is derived from an EMBL/GenBank/DDBJ whole genome shotgun (WGS) entry which is preliminary data.</text>
</comment>